<proteinExistence type="predicted"/>
<keyword evidence="2" id="KW-1185">Reference proteome</keyword>
<evidence type="ECO:0000313" key="1">
    <source>
        <dbReference type="EMBL" id="KAK6741459.1"/>
    </source>
</evidence>
<gene>
    <name evidence="1" type="primary">Necator_chrIII.g10130</name>
    <name evidence="1" type="ORF">RB195_009365</name>
</gene>
<protein>
    <submittedName>
        <fullName evidence="1">Uncharacterized protein</fullName>
    </submittedName>
</protein>
<reference evidence="1 2" key="1">
    <citation type="submission" date="2023-08" db="EMBL/GenBank/DDBJ databases">
        <title>A Necator americanus chromosomal reference genome.</title>
        <authorList>
            <person name="Ilik V."/>
            <person name="Petrzelkova K.J."/>
            <person name="Pardy F."/>
            <person name="Fuh T."/>
            <person name="Niatou-Singa F.S."/>
            <person name="Gouil Q."/>
            <person name="Baker L."/>
            <person name="Ritchie M.E."/>
            <person name="Jex A.R."/>
            <person name="Gazzola D."/>
            <person name="Li H."/>
            <person name="Toshio Fujiwara R."/>
            <person name="Zhan B."/>
            <person name="Aroian R.V."/>
            <person name="Pafco B."/>
            <person name="Schwarz E.M."/>
        </authorList>
    </citation>
    <scope>NUCLEOTIDE SEQUENCE [LARGE SCALE GENOMIC DNA]</scope>
    <source>
        <strain evidence="1 2">Aroian</strain>
        <tissue evidence="1">Whole animal</tissue>
    </source>
</reference>
<dbReference type="Proteomes" id="UP001303046">
    <property type="component" value="Unassembled WGS sequence"/>
</dbReference>
<dbReference type="EMBL" id="JAVFWL010000003">
    <property type="protein sequence ID" value="KAK6741459.1"/>
    <property type="molecule type" value="Genomic_DNA"/>
</dbReference>
<name>A0ABR1CT01_NECAM</name>
<sequence>MHEFVRLINAFLEIKTAVRVASSTQEKTWSVNLAHKVAISNGYLETVSRQARHPPQHDPAYWMAQKRSPFCLPYISDDVVGIDDVLDDSTLL</sequence>
<comment type="caution">
    <text evidence="1">The sequence shown here is derived from an EMBL/GenBank/DDBJ whole genome shotgun (WGS) entry which is preliminary data.</text>
</comment>
<accession>A0ABR1CT01</accession>
<evidence type="ECO:0000313" key="2">
    <source>
        <dbReference type="Proteomes" id="UP001303046"/>
    </source>
</evidence>
<organism evidence="1 2">
    <name type="scientific">Necator americanus</name>
    <name type="common">Human hookworm</name>
    <dbReference type="NCBI Taxonomy" id="51031"/>
    <lineage>
        <taxon>Eukaryota</taxon>
        <taxon>Metazoa</taxon>
        <taxon>Ecdysozoa</taxon>
        <taxon>Nematoda</taxon>
        <taxon>Chromadorea</taxon>
        <taxon>Rhabditida</taxon>
        <taxon>Rhabditina</taxon>
        <taxon>Rhabditomorpha</taxon>
        <taxon>Strongyloidea</taxon>
        <taxon>Ancylostomatidae</taxon>
        <taxon>Bunostominae</taxon>
        <taxon>Necator</taxon>
    </lineage>
</organism>